<organism evidence="2 3">
    <name type="scientific">Pseudahrensia aquimaris</name>
    <dbReference type="NCBI Taxonomy" id="744461"/>
    <lineage>
        <taxon>Bacteria</taxon>
        <taxon>Pseudomonadati</taxon>
        <taxon>Pseudomonadota</taxon>
        <taxon>Alphaproteobacteria</taxon>
        <taxon>Hyphomicrobiales</taxon>
        <taxon>Ahrensiaceae</taxon>
        <taxon>Pseudahrensia</taxon>
    </lineage>
</organism>
<dbReference type="RefSeq" id="WP_377211556.1">
    <property type="nucleotide sequence ID" value="NZ_JBHTJV010000003.1"/>
</dbReference>
<comment type="caution">
    <text evidence="2">The sequence shown here is derived from an EMBL/GenBank/DDBJ whole genome shotgun (WGS) entry which is preliminary data.</text>
</comment>
<keyword evidence="1" id="KW-0472">Membrane</keyword>
<feature type="transmembrane region" description="Helical" evidence="1">
    <location>
        <begin position="106"/>
        <end position="127"/>
    </location>
</feature>
<sequence length="316" mass="32503">MTSRALLIAIVCGLISALMLAAPLRLGGLGAMLFLFAATPVCVSALGFGTKAGVISGLMGAIAFGAFLGPVNGISVFVFSLLPGIWAGHMAGLVSYDDGDANWFPLSTILTRLAFLAAGSVIAIGYINGLNGEGLNAYVNESLTAMMTAAGEQNPNLAVPSQEQIGQSAAQIVGFFPMFAPAFLLITYVWNLSFGARIARANGWMLRPKDDIPSMTGVELGLVGVFAAALLISFFGGTVGLAAKVVAGATGAALMLTGFAVLHDLTRGVAARGLLLGTTYAFTFLTLIPAFFMLILGLVETFTGLRARRGGPPSST</sequence>
<evidence type="ECO:0008006" key="4">
    <source>
        <dbReference type="Google" id="ProtNLM"/>
    </source>
</evidence>
<keyword evidence="1" id="KW-0812">Transmembrane</keyword>
<feature type="transmembrane region" description="Helical" evidence="1">
    <location>
        <begin position="274"/>
        <end position="299"/>
    </location>
</feature>
<feature type="transmembrane region" description="Helical" evidence="1">
    <location>
        <begin position="241"/>
        <end position="262"/>
    </location>
</feature>
<proteinExistence type="predicted"/>
<protein>
    <recommendedName>
        <fullName evidence="4">DUF2232 domain-containing protein</fullName>
    </recommendedName>
</protein>
<evidence type="ECO:0000313" key="3">
    <source>
        <dbReference type="Proteomes" id="UP001597101"/>
    </source>
</evidence>
<keyword evidence="1" id="KW-1133">Transmembrane helix</keyword>
<feature type="transmembrane region" description="Helical" evidence="1">
    <location>
        <begin position="172"/>
        <end position="192"/>
    </location>
</feature>
<name>A0ABW3FCU8_9HYPH</name>
<dbReference type="EMBL" id="JBHTJV010000003">
    <property type="protein sequence ID" value="MFD0915709.1"/>
    <property type="molecule type" value="Genomic_DNA"/>
</dbReference>
<dbReference type="Proteomes" id="UP001597101">
    <property type="component" value="Unassembled WGS sequence"/>
</dbReference>
<keyword evidence="3" id="KW-1185">Reference proteome</keyword>
<feature type="transmembrane region" description="Helical" evidence="1">
    <location>
        <begin position="61"/>
        <end position="86"/>
    </location>
</feature>
<accession>A0ABW3FCU8</accession>
<gene>
    <name evidence="2" type="ORF">ACFQ14_04755</name>
</gene>
<feature type="transmembrane region" description="Helical" evidence="1">
    <location>
        <begin position="31"/>
        <end position="49"/>
    </location>
</feature>
<feature type="transmembrane region" description="Helical" evidence="1">
    <location>
        <begin position="212"/>
        <end position="234"/>
    </location>
</feature>
<reference evidence="3" key="1">
    <citation type="journal article" date="2019" name="Int. J. Syst. Evol. Microbiol.">
        <title>The Global Catalogue of Microorganisms (GCM) 10K type strain sequencing project: providing services to taxonomists for standard genome sequencing and annotation.</title>
        <authorList>
            <consortium name="The Broad Institute Genomics Platform"/>
            <consortium name="The Broad Institute Genome Sequencing Center for Infectious Disease"/>
            <person name="Wu L."/>
            <person name="Ma J."/>
        </authorList>
    </citation>
    <scope>NUCLEOTIDE SEQUENCE [LARGE SCALE GENOMIC DNA]</scope>
    <source>
        <strain evidence="3">CCUG 60023</strain>
    </source>
</reference>
<evidence type="ECO:0000313" key="2">
    <source>
        <dbReference type="EMBL" id="MFD0915709.1"/>
    </source>
</evidence>
<evidence type="ECO:0000256" key="1">
    <source>
        <dbReference type="SAM" id="Phobius"/>
    </source>
</evidence>